<name>H6RGY2_9BACT</name>
<reference evidence="1" key="2">
    <citation type="submission" date="2012-02" db="EMBL/GenBank/DDBJ databases">
        <authorList>
            <person name="Genoscope - CEA"/>
        </authorList>
    </citation>
    <scope>NUCLEOTIDE SEQUENCE</scope>
</reference>
<gene>
    <name evidence="1" type="ORF">VIS_S18CSB40009</name>
</gene>
<protein>
    <submittedName>
        <fullName evidence="1">Uncharacterized protein</fullName>
    </submittedName>
</protein>
<dbReference type="EMBL" id="FO117604">
    <property type="protein sequence ID" value="CCG00293.1"/>
    <property type="molecule type" value="Genomic_DNA"/>
</dbReference>
<dbReference type="AlphaFoldDB" id="H6RGY2"/>
<evidence type="ECO:0000313" key="1">
    <source>
        <dbReference type="EMBL" id="CCG00293.1"/>
    </source>
</evidence>
<sequence>MKYPMRAYYFKFTLIAITVETNPTIFDNTKLKYVN</sequence>
<reference evidence="1" key="1">
    <citation type="journal article" date="2012" name="Environ. Microbiol.">
        <title>Genomic content of uncultured Bacteroidetes from contrasting oceanic provinces in the North Atlantic Ocean.</title>
        <authorList>
            <person name="Gomez-Pereira P.R."/>
            <person name="Schuler M."/>
            <person name="Fuchs B.M."/>
            <person name="Bennke C."/>
            <person name="Teeling H."/>
            <person name="Waldmann J."/>
            <person name="Richter M."/>
            <person name="Barbe V."/>
            <person name="Bataille E."/>
            <person name="Glockner F.O."/>
            <person name="Amann R."/>
        </authorList>
    </citation>
    <scope>NUCLEOTIDE SEQUENCE</scope>
</reference>
<proteinExistence type="predicted"/>
<organism evidence="1">
    <name type="scientific">uncultured Flavobacteriia bacterium</name>
    <dbReference type="NCBI Taxonomy" id="212695"/>
    <lineage>
        <taxon>Bacteria</taxon>
        <taxon>Pseudomonadati</taxon>
        <taxon>Bacteroidota</taxon>
        <taxon>Flavobacteriia</taxon>
        <taxon>environmental samples</taxon>
    </lineage>
</organism>
<accession>H6RGY2</accession>